<reference evidence="3 4" key="1">
    <citation type="submission" date="2020-08" db="EMBL/GenBank/DDBJ databases">
        <title>Exploring microbial biodiversity for novel pathways involved in the catabolism of aromatic compounds derived from lignin.</title>
        <authorList>
            <person name="Elkins J."/>
        </authorList>
    </citation>
    <scope>NUCLEOTIDE SEQUENCE [LARGE SCALE GENOMIC DNA]</scope>
    <source>
        <strain evidence="3 4">B1D3A</strain>
    </source>
</reference>
<evidence type="ECO:0000313" key="4">
    <source>
        <dbReference type="Proteomes" id="UP001138540"/>
    </source>
</evidence>
<comment type="caution">
    <text evidence="3">The sequence shown here is derived from an EMBL/GenBank/DDBJ whole genome shotgun (WGS) entry which is preliminary data.</text>
</comment>
<feature type="signal peptide" evidence="2">
    <location>
        <begin position="1"/>
        <end position="22"/>
    </location>
</feature>
<dbReference type="Proteomes" id="UP001138540">
    <property type="component" value="Unassembled WGS sequence"/>
</dbReference>
<evidence type="ECO:0000313" key="3">
    <source>
        <dbReference type="EMBL" id="MBB5987084.1"/>
    </source>
</evidence>
<dbReference type="RefSeq" id="WP_184155322.1">
    <property type="nucleotide sequence ID" value="NZ_JACHKA010000001.1"/>
</dbReference>
<organism evidence="3 4">
    <name type="scientific">Sphingobium lignivorans</name>
    <dbReference type="NCBI Taxonomy" id="2735886"/>
    <lineage>
        <taxon>Bacteria</taxon>
        <taxon>Pseudomonadati</taxon>
        <taxon>Pseudomonadota</taxon>
        <taxon>Alphaproteobacteria</taxon>
        <taxon>Sphingomonadales</taxon>
        <taxon>Sphingomonadaceae</taxon>
        <taxon>Sphingobium</taxon>
    </lineage>
</organism>
<gene>
    <name evidence="3" type="ORF">HNP60_003058</name>
</gene>
<sequence>MTRLAMHLPVAVALALASPVFAQDHSKHDMPGMSSPPASDHAGHDMGHQPHHTTPDKPAQPEPPHEHGKMHGQDAPSAHAGHDMSAMSPDEPVGTNQPAGNAPAPRPPVDHYADRQFPPAEMAHARHMMMRESGGQTIATLMLNLAEYRARKGRDGYHWDGEAWFGGDINRLTVKAEGEGLFQGCVEAAEVQALYSRAIGPYFNLQAGVRHDFEPGPSRSYAVVGFEGLAPYWFEIEGALFLSDKGDLLGRLSGYYDQRITQRLVLQPRAELDIAAQDIPENRIGAGFSSAEAGLRLRYEITRQFAPYVGLSHEARIGRTARLARADGEAATSTSFVAGLRIWF</sequence>
<feature type="region of interest" description="Disordered" evidence="1">
    <location>
        <begin position="24"/>
        <end position="114"/>
    </location>
</feature>
<keyword evidence="4" id="KW-1185">Reference proteome</keyword>
<evidence type="ECO:0000256" key="2">
    <source>
        <dbReference type="SAM" id="SignalP"/>
    </source>
</evidence>
<keyword evidence="2" id="KW-0732">Signal</keyword>
<name>A0ABR6NLK3_9SPHN</name>
<dbReference type="InterPro" id="IPR007939">
    <property type="entry name" value="Cu-R_B_prcur"/>
</dbReference>
<accession>A0ABR6NLK3</accession>
<evidence type="ECO:0000256" key="1">
    <source>
        <dbReference type="SAM" id="MobiDB-lite"/>
    </source>
</evidence>
<dbReference type="EMBL" id="JACHKA010000001">
    <property type="protein sequence ID" value="MBB5987084.1"/>
    <property type="molecule type" value="Genomic_DNA"/>
</dbReference>
<feature type="chain" id="PRO_5045360605" evidence="2">
    <location>
        <begin position="23"/>
        <end position="344"/>
    </location>
</feature>
<feature type="compositionally biased region" description="Basic and acidic residues" evidence="1">
    <location>
        <begin position="63"/>
        <end position="72"/>
    </location>
</feature>
<protein>
    <submittedName>
        <fullName evidence="3">Copper resistance protein B</fullName>
    </submittedName>
</protein>
<dbReference type="Pfam" id="PF05275">
    <property type="entry name" value="CopB"/>
    <property type="match status" value="1"/>
</dbReference>
<proteinExistence type="predicted"/>